<organism evidence="7 9">
    <name type="scientific">Pseudoalteromonas ruthenica</name>
    <dbReference type="NCBI Taxonomy" id="151081"/>
    <lineage>
        <taxon>Bacteria</taxon>
        <taxon>Pseudomonadati</taxon>
        <taxon>Pseudomonadota</taxon>
        <taxon>Gammaproteobacteria</taxon>
        <taxon>Alteromonadales</taxon>
        <taxon>Pseudoalteromonadaceae</taxon>
        <taxon>Pseudoalteromonas</taxon>
    </lineage>
</organism>
<keyword evidence="3 6" id="KW-0812">Transmembrane</keyword>
<reference evidence="8" key="4">
    <citation type="submission" date="2019-09" db="EMBL/GenBank/DDBJ databases">
        <title>Co-occurence of chitin degradation, pigmentation and bioactivity in marine Pseudoalteromonas.</title>
        <authorList>
            <person name="Sonnenschein E.C."/>
            <person name="Bech P.K."/>
        </authorList>
    </citation>
    <scope>NUCLEOTIDE SEQUENCE</scope>
    <source>
        <strain evidence="8">S2897</strain>
    </source>
</reference>
<comment type="subcellular location">
    <subcellularLocation>
        <location evidence="1">Cell membrane</location>
        <topology evidence="1">Multi-pass membrane protein</topology>
    </subcellularLocation>
</comment>
<feature type="transmembrane region" description="Helical" evidence="6">
    <location>
        <begin position="71"/>
        <end position="88"/>
    </location>
</feature>
<sequence length="205" mass="21966">MELSMWLALVGICLMGAMSPGPSLAVVLKHCLASGRTAGIITALSHGFGVGVYAFIAVLGLGALIHQWPMLYTALIYGGAAYLVYLAINSWRSSAGKLTIETTRGSYKKAATDGFAIAFLNPKLAIFFIALFSQFIPAEQVSTVQGAVMVATPTVIDASWYVIVALLCSHGRFLPVLERNQVLINRLLSVAFMGLALMVVARQWL</sequence>
<dbReference type="GO" id="GO:0015171">
    <property type="term" value="F:amino acid transmembrane transporter activity"/>
    <property type="evidence" value="ECO:0007669"/>
    <property type="project" value="TreeGrafter"/>
</dbReference>
<dbReference type="EMBL" id="JXXZ01000010">
    <property type="protein sequence ID" value="KJY98552.1"/>
    <property type="molecule type" value="Genomic_DNA"/>
</dbReference>
<keyword evidence="9" id="KW-1185">Reference proteome</keyword>
<feature type="transmembrane region" description="Helical" evidence="6">
    <location>
        <begin position="183"/>
        <end position="201"/>
    </location>
</feature>
<dbReference type="Proteomes" id="UP000033664">
    <property type="component" value="Unassembled WGS sequence"/>
</dbReference>
<feature type="transmembrane region" description="Helical" evidence="6">
    <location>
        <begin position="41"/>
        <end position="64"/>
    </location>
</feature>
<evidence type="ECO:0000256" key="4">
    <source>
        <dbReference type="ARBA" id="ARBA00022989"/>
    </source>
</evidence>
<evidence type="ECO:0000313" key="9">
    <source>
        <dbReference type="Proteomes" id="UP000033664"/>
    </source>
</evidence>
<evidence type="ECO:0000256" key="1">
    <source>
        <dbReference type="ARBA" id="ARBA00004651"/>
    </source>
</evidence>
<evidence type="ECO:0000313" key="8">
    <source>
        <dbReference type="EMBL" id="TMP86332.1"/>
    </source>
</evidence>
<dbReference type="STRING" id="151081.TW72_12535"/>
<dbReference type="eggNOG" id="COG1280">
    <property type="taxonomic scope" value="Bacteria"/>
</dbReference>
<dbReference type="OrthoDB" id="581870at2"/>
<dbReference type="PANTHER" id="PTHR30086">
    <property type="entry name" value="ARGININE EXPORTER PROTEIN ARGO"/>
    <property type="match status" value="1"/>
</dbReference>
<reference evidence="10" key="3">
    <citation type="submission" date="2019-06" db="EMBL/GenBank/DDBJ databases">
        <title>Co-occurence of chitin degradation, pigmentation and bioactivity in marine Pseudoalteromonas.</title>
        <authorList>
            <person name="Sonnenschein E.C."/>
            <person name="Bech P.K."/>
        </authorList>
    </citation>
    <scope>NUCLEOTIDE SEQUENCE [LARGE SCALE GENOMIC DNA]</scope>
    <source>
        <strain evidence="10">S2897</strain>
    </source>
</reference>
<dbReference type="RefSeq" id="WP_045979674.1">
    <property type="nucleotide sequence ID" value="NZ_JXXY01000010.1"/>
</dbReference>
<comment type="caution">
    <text evidence="7">The sequence shown here is derived from an EMBL/GenBank/DDBJ whole genome shotgun (WGS) entry which is preliminary data.</text>
</comment>
<feature type="transmembrane region" description="Helical" evidence="6">
    <location>
        <begin position="114"/>
        <end position="132"/>
    </location>
</feature>
<dbReference type="EMBL" id="PNCG01000014">
    <property type="protein sequence ID" value="TMP86332.1"/>
    <property type="molecule type" value="Genomic_DNA"/>
</dbReference>
<name>A0A0F4PQY9_9GAMM</name>
<evidence type="ECO:0000256" key="6">
    <source>
        <dbReference type="SAM" id="Phobius"/>
    </source>
</evidence>
<evidence type="ECO:0000256" key="5">
    <source>
        <dbReference type="ARBA" id="ARBA00023136"/>
    </source>
</evidence>
<reference evidence="8 10" key="2">
    <citation type="submission" date="2017-12" db="EMBL/GenBank/DDBJ databases">
        <authorList>
            <person name="Paulsen S."/>
            <person name="Gram L.K."/>
        </authorList>
    </citation>
    <scope>NUCLEOTIDE SEQUENCE [LARGE SCALE GENOMIC DNA]</scope>
    <source>
        <strain evidence="8 10">S2897</strain>
    </source>
</reference>
<evidence type="ECO:0000256" key="2">
    <source>
        <dbReference type="ARBA" id="ARBA00022475"/>
    </source>
</evidence>
<proteinExistence type="predicted"/>
<evidence type="ECO:0000256" key="3">
    <source>
        <dbReference type="ARBA" id="ARBA00022692"/>
    </source>
</evidence>
<feature type="transmembrane region" description="Helical" evidence="6">
    <location>
        <begin position="144"/>
        <end position="163"/>
    </location>
</feature>
<gene>
    <name evidence="8" type="ORF">CWC05_13050</name>
    <name evidence="7" type="ORF">TW72_12535</name>
</gene>
<evidence type="ECO:0000313" key="7">
    <source>
        <dbReference type="EMBL" id="KJY98552.1"/>
    </source>
</evidence>
<dbReference type="GO" id="GO:0005886">
    <property type="term" value="C:plasma membrane"/>
    <property type="evidence" value="ECO:0007669"/>
    <property type="project" value="UniProtKB-SubCell"/>
</dbReference>
<dbReference type="AlphaFoldDB" id="A0A0F4PQY9"/>
<keyword evidence="2" id="KW-1003">Cell membrane</keyword>
<dbReference type="GeneID" id="58229319"/>
<dbReference type="PANTHER" id="PTHR30086:SF16">
    <property type="entry name" value="AMINO ACID EFFLUX PERMEASE RHTB FAMILY"/>
    <property type="match status" value="1"/>
</dbReference>
<dbReference type="InterPro" id="IPR001123">
    <property type="entry name" value="LeuE-type"/>
</dbReference>
<dbReference type="PIRSF" id="PIRSF006324">
    <property type="entry name" value="LeuE"/>
    <property type="match status" value="1"/>
</dbReference>
<evidence type="ECO:0000313" key="10">
    <source>
        <dbReference type="Proteomes" id="UP000305874"/>
    </source>
</evidence>
<reference evidence="7 9" key="1">
    <citation type="journal article" date="2015" name="BMC Genomics">
        <title>Genome mining reveals unlocked bioactive potential of marine Gram-negative bacteria.</title>
        <authorList>
            <person name="Machado H."/>
            <person name="Sonnenschein E.C."/>
            <person name="Melchiorsen J."/>
            <person name="Gram L."/>
        </authorList>
    </citation>
    <scope>NUCLEOTIDE SEQUENCE [LARGE SCALE GENOMIC DNA]</scope>
    <source>
        <strain evidence="7 9">S3137</strain>
    </source>
</reference>
<accession>A0A0F4PQY9</accession>
<dbReference type="Proteomes" id="UP000305874">
    <property type="component" value="Unassembled WGS sequence"/>
</dbReference>
<dbReference type="Pfam" id="PF01810">
    <property type="entry name" value="LysE"/>
    <property type="match status" value="1"/>
</dbReference>
<dbReference type="PATRIC" id="fig|151081.8.peg.2339"/>
<protein>
    <submittedName>
        <fullName evidence="8">LysE family translocator</fullName>
    </submittedName>
</protein>
<keyword evidence="4 6" id="KW-1133">Transmembrane helix</keyword>
<keyword evidence="5 6" id="KW-0472">Membrane</keyword>